<dbReference type="InterPro" id="IPR002123">
    <property type="entry name" value="Plipid/glycerol_acylTrfase"/>
</dbReference>
<dbReference type="STRING" id="7232.A0A484B008"/>
<dbReference type="GO" id="GO:0016020">
    <property type="term" value="C:membrane"/>
    <property type="evidence" value="ECO:0007669"/>
    <property type="project" value="InterPro"/>
</dbReference>
<evidence type="ECO:0000259" key="7">
    <source>
        <dbReference type="SMART" id="SM00563"/>
    </source>
</evidence>
<dbReference type="GO" id="GO:0005783">
    <property type="term" value="C:endoplasmic reticulum"/>
    <property type="evidence" value="ECO:0007669"/>
    <property type="project" value="TreeGrafter"/>
</dbReference>
<dbReference type="Proteomes" id="UP000295192">
    <property type="component" value="Unassembled WGS sequence"/>
</dbReference>
<reference evidence="8 9" key="1">
    <citation type="journal article" date="2019" name="J. Hered.">
        <title>An Improved Genome Assembly for Drosophila navojoa, the Basal Species in the mojavensis Cluster.</title>
        <authorList>
            <person name="Vanderlinde T."/>
            <person name="Dupim E.G."/>
            <person name="Nazario-Yepiz N.O."/>
            <person name="Carvalho A.B."/>
        </authorList>
    </citation>
    <scope>NUCLEOTIDE SEQUENCE [LARGE SCALE GENOMIC DNA]</scope>
    <source>
        <strain evidence="8">Navoj_Jal97</strain>
        <tissue evidence="8">Whole organism</tissue>
    </source>
</reference>
<protein>
    <recommendedName>
        <fullName evidence="5">1-acyl-sn-glycerol-3-phosphate acyltransferase</fullName>
        <ecNumber evidence="5">2.3.1.51</ecNumber>
    </recommendedName>
</protein>
<dbReference type="Pfam" id="PF01553">
    <property type="entry name" value="Acyltransferase"/>
    <property type="match status" value="1"/>
</dbReference>
<keyword evidence="5" id="KW-0444">Lipid biosynthesis</keyword>
<dbReference type="GO" id="GO:0006654">
    <property type="term" value="P:phosphatidic acid biosynthetic process"/>
    <property type="evidence" value="ECO:0007669"/>
    <property type="project" value="TreeGrafter"/>
</dbReference>
<proteinExistence type="inferred from homology"/>
<dbReference type="PANTHER" id="PTHR10434">
    <property type="entry name" value="1-ACYL-SN-GLYCEROL-3-PHOSPHATE ACYLTRANSFERASE"/>
    <property type="match status" value="1"/>
</dbReference>
<name>A0A484B008_DRONA</name>
<evidence type="ECO:0000256" key="5">
    <source>
        <dbReference type="RuleBase" id="RU361267"/>
    </source>
</evidence>
<keyword evidence="9" id="KW-1185">Reference proteome</keyword>
<comment type="pathway">
    <text evidence="1">Phospholipid metabolism; CDP-diacylglycerol biosynthesis; CDP-diacylglycerol from sn-glycerol 3-phosphate: step 2/3.</text>
</comment>
<evidence type="ECO:0000256" key="6">
    <source>
        <dbReference type="SAM" id="SignalP"/>
    </source>
</evidence>
<dbReference type="NCBIfam" id="TIGR00530">
    <property type="entry name" value="AGP_acyltrn"/>
    <property type="match status" value="1"/>
</dbReference>
<keyword evidence="6" id="KW-0732">Signal</keyword>
<comment type="caution">
    <text evidence="8">The sequence shown here is derived from an EMBL/GenBank/DDBJ whole genome shotgun (WGS) entry which is preliminary data.</text>
</comment>
<evidence type="ECO:0000313" key="8">
    <source>
        <dbReference type="EMBL" id="TDG42199.1"/>
    </source>
</evidence>
<evidence type="ECO:0000313" key="9">
    <source>
        <dbReference type="Proteomes" id="UP000295192"/>
    </source>
</evidence>
<keyword evidence="5" id="KW-1208">Phospholipid metabolism</keyword>
<dbReference type="OMA" id="KKSLVWI"/>
<organism evidence="8 9">
    <name type="scientific">Drosophila navojoa</name>
    <name type="common">Fruit fly</name>
    <dbReference type="NCBI Taxonomy" id="7232"/>
    <lineage>
        <taxon>Eukaryota</taxon>
        <taxon>Metazoa</taxon>
        <taxon>Ecdysozoa</taxon>
        <taxon>Arthropoda</taxon>
        <taxon>Hexapoda</taxon>
        <taxon>Insecta</taxon>
        <taxon>Pterygota</taxon>
        <taxon>Neoptera</taxon>
        <taxon>Endopterygota</taxon>
        <taxon>Diptera</taxon>
        <taxon>Brachycera</taxon>
        <taxon>Muscomorpha</taxon>
        <taxon>Ephydroidea</taxon>
        <taxon>Drosophilidae</taxon>
        <taxon>Drosophila</taxon>
    </lineage>
</organism>
<keyword evidence="3 5" id="KW-0808">Transferase</keyword>
<sequence>MLLLFEFLMILDASHAGVGILWASTWCHRVTALIGLRWELRGKEHLEKDRACIIVANHQSSLDVLGMFNIWHVMNKCTVVAKRELFYAWPFGLAAWLAGLIFIDRVRGEKARDTLNAVNRRIKEQRIKLWVFPEGTRRNTGELHPFKKGAFHMAIDQQIPILPVVFSSYCTFLNDKKKILNAGRIVITTLPPVSTEGLTKNDIDQLMERVRSQMIETFKLTSAEVLQRYKPHKPITPTVVNGAEAVAAAVASSSGYAQLHAASASYETYKSSASGKAPMLKTL</sequence>
<comment type="catalytic activity">
    <reaction evidence="5">
        <text>a 1-acyl-sn-glycero-3-phosphate + an acyl-CoA = a 1,2-diacyl-sn-glycero-3-phosphate + CoA</text>
        <dbReference type="Rhea" id="RHEA:19709"/>
        <dbReference type="ChEBI" id="CHEBI:57287"/>
        <dbReference type="ChEBI" id="CHEBI:57970"/>
        <dbReference type="ChEBI" id="CHEBI:58342"/>
        <dbReference type="ChEBI" id="CHEBI:58608"/>
        <dbReference type="EC" id="2.3.1.51"/>
    </reaction>
</comment>
<keyword evidence="5" id="KW-0443">Lipid metabolism</keyword>
<dbReference type="InterPro" id="IPR004552">
    <property type="entry name" value="AGP_acyltrans"/>
</dbReference>
<comment type="domain">
    <text evidence="5">The HXXXXD motif is essential for acyltransferase activity and may constitute the binding site for the phosphate moiety of the glycerol-3-phosphate.</text>
</comment>
<dbReference type="SMART" id="SM00563">
    <property type="entry name" value="PlsC"/>
    <property type="match status" value="1"/>
</dbReference>
<dbReference type="CDD" id="cd07989">
    <property type="entry name" value="LPLAT_AGPAT-like"/>
    <property type="match status" value="1"/>
</dbReference>
<dbReference type="EMBL" id="LSRL02000260">
    <property type="protein sequence ID" value="TDG42199.1"/>
    <property type="molecule type" value="Genomic_DNA"/>
</dbReference>
<evidence type="ECO:0000256" key="1">
    <source>
        <dbReference type="ARBA" id="ARBA00004728"/>
    </source>
</evidence>
<evidence type="ECO:0000256" key="4">
    <source>
        <dbReference type="ARBA" id="ARBA00023315"/>
    </source>
</evidence>
<dbReference type="SUPFAM" id="SSF69593">
    <property type="entry name" value="Glycerol-3-phosphate (1)-acyltransferase"/>
    <property type="match status" value="1"/>
</dbReference>
<dbReference type="OrthoDB" id="202234at2759"/>
<evidence type="ECO:0000256" key="3">
    <source>
        <dbReference type="ARBA" id="ARBA00022679"/>
    </source>
</evidence>
<feature type="domain" description="Phospholipid/glycerol acyltransferase" evidence="7">
    <location>
        <begin position="52"/>
        <end position="169"/>
    </location>
</feature>
<dbReference type="AlphaFoldDB" id="A0A484B008"/>
<dbReference type="EC" id="2.3.1.51" evidence="5"/>
<feature type="chain" id="PRO_5019832948" description="1-acyl-sn-glycerol-3-phosphate acyltransferase" evidence="6">
    <location>
        <begin position="17"/>
        <end position="283"/>
    </location>
</feature>
<dbReference type="PANTHER" id="PTHR10434:SF11">
    <property type="entry name" value="1-ACYL-SN-GLYCEROL-3-PHOSPHATE ACYLTRANSFERASE"/>
    <property type="match status" value="1"/>
</dbReference>
<dbReference type="GO" id="GO:0003841">
    <property type="term" value="F:1-acylglycerol-3-phosphate O-acyltransferase activity"/>
    <property type="evidence" value="ECO:0007669"/>
    <property type="project" value="UniProtKB-UniRule"/>
</dbReference>
<feature type="signal peptide" evidence="6">
    <location>
        <begin position="1"/>
        <end position="16"/>
    </location>
</feature>
<comment type="similarity">
    <text evidence="2 5">Belongs to the 1-acyl-sn-glycerol-3-phosphate acyltransferase family.</text>
</comment>
<keyword evidence="4 5" id="KW-0012">Acyltransferase</keyword>
<gene>
    <name evidence="8" type="ORF">AWZ03_011374</name>
</gene>
<accession>A0A484B008</accession>
<evidence type="ECO:0000256" key="2">
    <source>
        <dbReference type="ARBA" id="ARBA00008655"/>
    </source>
</evidence>
<keyword evidence="5" id="KW-0594">Phospholipid biosynthesis</keyword>